<dbReference type="AlphaFoldDB" id="A0A4T0M5E8"/>
<dbReference type="PANTHER" id="PTHR39477">
    <property type="entry name" value="CHROMOSOME 8, WHOLE GENOME SHOTGUN SEQUENCE"/>
    <property type="match status" value="1"/>
</dbReference>
<evidence type="ECO:0000313" key="3">
    <source>
        <dbReference type="EMBL" id="TIB77913.1"/>
    </source>
</evidence>
<comment type="caution">
    <text evidence="3">The sequence shown here is derived from an EMBL/GenBank/DDBJ whole genome shotgun (WGS) entry which is preliminary data.</text>
</comment>
<proteinExistence type="predicted"/>
<feature type="region of interest" description="Disordered" evidence="1">
    <location>
        <begin position="63"/>
        <end position="95"/>
    </location>
</feature>
<sequence>MDFMNLAKKGMDAYQQSQGSNNHSEQSSNDHGLDFSSILGMAKTEHNDEGSHSMIESAISKLSSNSHELQDGVDEEETKNAHNKVFSGDKENASPKEHGIAYAYDLYQKHFAGGQNQTNEKDSDLFGKVIAEASKLADKNLGGKSSDDKQSVIDSATMTFGKLMIKQKLSGGSSGGLSSLAGQFLK</sequence>
<feature type="region of interest" description="Disordered" evidence="1">
    <location>
        <begin position="1"/>
        <end position="34"/>
    </location>
</feature>
<evidence type="ECO:0000313" key="4">
    <source>
        <dbReference type="Proteomes" id="UP000310685"/>
    </source>
</evidence>
<accession>A0A4T0M5E8</accession>
<organism evidence="3 4">
    <name type="scientific">Wallemia mellicola</name>
    <dbReference type="NCBI Taxonomy" id="1708541"/>
    <lineage>
        <taxon>Eukaryota</taxon>
        <taxon>Fungi</taxon>
        <taxon>Dikarya</taxon>
        <taxon>Basidiomycota</taxon>
        <taxon>Wallemiomycotina</taxon>
        <taxon>Wallemiomycetes</taxon>
        <taxon>Wallemiales</taxon>
        <taxon>Wallemiaceae</taxon>
        <taxon>Wallemia</taxon>
    </lineage>
</organism>
<evidence type="ECO:0000256" key="1">
    <source>
        <dbReference type="SAM" id="MobiDB-lite"/>
    </source>
</evidence>
<reference evidence="3 4" key="1">
    <citation type="submission" date="2019-03" db="EMBL/GenBank/DDBJ databases">
        <title>Sequencing 25 genomes of Wallemia mellicola.</title>
        <authorList>
            <person name="Gostincar C."/>
        </authorList>
    </citation>
    <scope>NUCLEOTIDE SEQUENCE [LARGE SCALE GENOMIC DNA]</scope>
    <source>
        <strain evidence="3 4">EXF-6152</strain>
    </source>
</reference>
<dbReference type="Pfam" id="PF24845">
    <property type="entry name" value="DUF7721"/>
    <property type="match status" value="1"/>
</dbReference>
<protein>
    <recommendedName>
        <fullName evidence="2">DUF7721 domain-containing protein</fullName>
    </recommendedName>
</protein>
<dbReference type="Proteomes" id="UP000310685">
    <property type="component" value="Unassembled WGS sequence"/>
</dbReference>
<gene>
    <name evidence="3" type="ORF">E3Q22_02813</name>
</gene>
<name>A0A4T0M5E8_9BASI</name>
<feature type="domain" description="DUF7721" evidence="2">
    <location>
        <begin position="34"/>
        <end position="114"/>
    </location>
</feature>
<dbReference type="InterPro" id="IPR056138">
    <property type="entry name" value="DUF7721"/>
</dbReference>
<evidence type="ECO:0000259" key="2">
    <source>
        <dbReference type="Pfam" id="PF24845"/>
    </source>
</evidence>
<feature type="compositionally biased region" description="Polar residues" evidence="1">
    <location>
        <begin position="14"/>
        <end position="30"/>
    </location>
</feature>
<dbReference type="PANTHER" id="PTHR39477:SF1">
    <property type="entry name" value="BETA-FLANKING PROTEIN"/>
    <property type="match status" value="1"/>
</dbReference>
<dbReference type="EMBL" id="SPRC01000030">
    <property type="protein sequence ID" value="TIB77913.1"/>
    <property type="molecule type" value="Genomic_DNA"/>
</dbReference>